<evidence type="ECO:0000256" key="5">
    <source>
        <dbReference type="ARBA" id="ARBA00022989"/>
    </source>
</evidence>
<dbReference type="eggNOG" id="ENOG502QTN9">
    <property type="taxonomic scope" value="Eukaryota"/>
</dbReference>
<dbReference type="OMA" id="YFYAYGI"/>
<evidence type="ECO:0000256" key="2">
    <source>
        <dbReference type="ARBA" id="ARBA00006213"/>
    </source>
</evidence>
<dbReference type="InterPro" id="IPR030182">
    <property type="entry name" value="PUP_plant"/>
</dbReference>
<dbReference type="STRING" id="3659.A0A0A0LRS6"/>
<feature type="transmembrane region" description="Helical" evidence="7">
    <location>
        <begin position="16"/>
        <end position="40"/>
    </location>
</feature>
<name>A0A0A0LRS6_CUCSA</name>
<gene>
    <name evidence="8" type="ORF">Csa_1G071290</name>
</gene>
<dbReference type="EMBL" id="CM002922">
    <property type="protein sequence ID" value="KGN64615.1"/>
    <property type="molecule type" value="Genomic_DNA"/>
</dbReference>
<keyword evidence="3 7" id="KW-0813">Transport</keyword>
<feature type="transmembrane region" description="Helical" evidence="7">
    <location>
        <begin position="292"/>
        <end position="313"/>
    </location>
</feature>
<dbReference type="Gramene" id="KGN64615">
    <property type="protein sequence ID" value="KGN64615"/>
    <property type="gene ID" value="Csa_1G071290"/>
</dbReference>
<keyword evidence="9" id="KW-1185">Reference proteome</keyword>
<keyword evidence="6 7" id="KW-0472">Membrane</keyword>
<dbReference type="GO" id="GO:0022857">
    <property type="term" value="F:transmembrane transporter activity"/>
    <property type="evidence" value="ECO:0000318"/>
    <property type="project" value="GO_Central"/>
</dbReference>
<proteinExistence type="inferred from homology"/>
<feature type="transmembrane region" description="Helical" evidence="7">
    <location>
        <begin position="319"/>
        <end position="338"/>
    </location>
</feature>
<comment type="subcellular location">
    <subcellularLocation>
        <location evidence="1 7">Membrane</location>
        <topology evidence="1 7">Multi-pass membrane protein</topology>
    </subcellularLocation>
</comment>
<dbReference type="Proteomes" id="UP000029981">
    <property type="component" value="Chromosome 1"/>
</dbReference>
<feature type="transmembrane region" description="Helical" evidence="7">
    <location>
        <begin position="153"/>
        <end position="173"/>
    </location>
</feature>
<keyword evidence="5 7" id="KW-1133">Transmembrane helix</keyword>
<evidence type="ECO:0000256" key="3">
    <source>
        <dbReference type="ARBA" id="ARBA00022448"/>
    </source>
</evidence>
<dbReference type="SUPFAM" id="SSF103481">
    <property type="entry name" value="Multidrug resistance efflux transporter EmrE"/>
    <property type="match status" value="1"/>
</dbReference>
<reference evidence="8 9" key="2">
    <citation type="journal article" date="2009" name="PLoS ONE">
        <title>An integrated genetic and cytogenetic map of the cucumber genome.</title>
        <authorList>
            <person name="Ren Y."/>
            <person name="Zhang Z."/>
            <person name="Liu J."/>
            <person name="Staub J.E."/>
            <person name="Han Y."/>
            <person name="Cheng Z."/>
            <person name="Li X."/>
            <person name="Lu J."/>
            <person name="Miao H."/>
            <person name="Kang H."/>
            <person name="Xie B."/>
            <person name="Gu X."/>
            <person name="Wang X."/>
            <person name="Du Y."/>
            <person name="Jin W."/>
            <person name="Huang S."/>
        </authorList>
    </citation>
    <scope>NUCLEOTIDE SEQUENCE [LARGE SCALE GENOMIC DNA]</scope>
    <source>
        <strain evidence="9">cv. 9930</strain>
    </source>
</reference>
<reference evidence="8 9" key="4">
    <citation type="journal article" date="2011" name="BMC Genomics">
        <title>RNA-Seq improves annotation of protein-coding genes in the cucumber genome.</title>
        <authorList>
            <person name="Li Z."/>
            <person name="Zhang Z."/>
            <person name="Yan P."/>
            <person name="Huang S."/>
            <person name="Fei Z."/>
            <person name="Lin K."/>
        </authorList>
    </citation>
    <scope>NUCLEOTIDE SEQUENCE [LARGE SCALE GENOMIC DNA]</scope>
    <source>
        <strain evidence="9">cv. 9930</strain>
    </source>
</reference>
<dbReference type="PANTHER" id="PTHR31376:SF1">
    <property type="entry name" value="PURINE PERMEASE 2"/>
    <property type="match status" value="1"/>
</dbReference>
<evidence type="ECO:0000313" key="9">
    <source>
        <dbReference type="Proteomes" id="UP000029981"/>
    </source>
</evidence>
<feature type="transmembrane region" description="Helical" evidence="7">
    <location>
        <begin position="218"/>
        <end position="244"/>
    </location>
</feature>
<accession>A0A0A0LRS6</accession>
<dbReference type="AlphaFoldDB" id="A0A0A0LRS6"/>
<reference evidence="8 9" key="1">
    <citation type="journal article" date="2009" name="Nat. Genet.">
        <title>The genome of the cucumber, Cucumis sativus L.</title>
        <authorList>
            <person name="Huang S."/>
            <person name="Li R."/>
            <person name="Zhang Z."/>
            <person name="Li L."/>
            <person name="Gu X."/>
            <person name="Fan W."/>
            <person name="Lucas W.J."/>
            <person name="Wang X."/>
            <person name="Xie B."/>
            <person name="Ni P."/>
            <person name="Ren Y."/>
            <person name="Zhu H."/>
            <person name="Li J."/>
            <person name="Lin K."/>
            <person name="Jin W."/>
            <person name="Fei Z."/>
            <person name="Li G."/>
            <person name="Staub J."/>
            <person name="Kilian A."/>
            <person name="van der Vossen E.A."/>
            <person name="Wu Y."/>
            <person name="Guo J."/>
            <person name="He J."/>
            <person name="Jia Z."/>
            <person name="Ren Y."/>
            <person name="Tian G."/>
            <person name="Lu Y."/>
            <person name="Ruan J."/>
            <person name="Qian W."/>
            <person name="Wang M."/>
            <person name="Huang Q."/>
            <person name="Li B."/>
            <person name="Xuan Z."/>
            <person name="Cao J."/>
            <person name="Asan"/>
            <person name="Wu Z."/>
            <person name="Zhang J."/>
            <person name="Cai Q."/>
            <person name="Bai Y."/>
            <person name="Zhao B."/>
            <person name="Han Y."/>
            <person name="Li Y."/>
            <person name="Li X."/>
            <person name="Wang S."/>
            <person name="Shi Q."/>
            <person name="Liu S."/>
            <person name="Cho W.K."/>
            <person name="Kim J.Y."/>
            <person name="Xu Y."/>
            <person name="Heller-Uszynska K."/>
            <person name="Miao H."/>
            <person name="Cheng Z."/>
            <person name="Zhang S."/>
            <person name="Wu J."/>
            <person name="Yang Y."/>
            <person name="Kang H."/>
            <person name="Li M."/>
            <person name="Liang H."/>
            <person name="Ren X."/>
            <person name="Shi Z."/>
            <person name="Wen M."/>
            <person name="Jian M."/>
            <person name="Yang H."/>
            <person name="Zhang G."/>
            <person name="Yang Z."/>
            <person name="Chen R."/>
            <person name="Liu S."/>
            <person name="Li J."/>
            <person name="Ma L."/>
            <person name="Liu H."/>
            <person name="Zhou Y."/>
            <person name="Zhao J."/>
            <person name="Fang X."/>
            <person name="Li G."/>
            <person name="Fang L."/>
            <person name="Li Y."/>
            <person name="Liu D."/>
            <person name="Zheng H."/>
            <person name="Zhang Y."/>
            <person name="Qin N."/>
            <person name="Li Z."/>
            <person name="Yang G."/>
            <person name="Yang S."/>
            <person name="Bolund L."/>
            <person name="Kristiansen K."/>
            <person name="Zheng H."/>
            <person name="Li S."/>
            <person name="Zhang X."/>
            <person name="Yang H."/>
            <person name="Wang J."/>
            <person name="Sun R."/>
            <person name="Zhang B."/>
            <person name="Jiang S."/>
            <person name="Wang J."/>
            <person name="Du Y."/>
            <person name="Li S."/>
        </authorList>
    </citation>
    <scope>NUCLEOTIDE SEQUENCE [LARGE SCALE GENOMIC DNA]</scope>
    <source>
        <strain evidence="9">cv. 9930</strain>
    </source>
</reference>
<evidence type="ECO:0000256" key="6">
    <source>
        <dbReference type="ARBA" id="ARBA00023136"/>
    </source>
</evidence>
<evidence type="ECO:0000256" key="1">
    <source>
        <dbReference type="ARBA" id="ARBA00004141"/>
    </source>
</evidence>
<dbReference type="Pfam" id="PF16913">
    <property type="entry name" value="PUNUT"/>
    <property type="match status" value="1"/>
</dbReference>
<evidence type="ECO:0000313" key="8">
    <source>
        <dbReference type="EMBL" id="KGN64615.1"/>
    </source>
</evidence>
<feature type="transmembrane region" description="Helical" evidence="7">
    <location>
        <begin position="185"/>
        <end position="206"/>
    </location>
</feature>
<keyword evidence="4 7" id="KW-0812">Transmembrane</keyword>
<dbReference type="OrthoDB" id="1865379at2759"/>
<feature type="transmembrane region" description="Helical" evidence="7">
    <location>
        <begin position="128"/>
        <end position="146"/>
    </location>
</feature>
<feature type="transmembrane region" description="Helical" evidence="7">
    <location>
        <begin position="97"/>
        <end position="116"/>
    </location>
</feature>
<dbReference type="GO" id="GO:0005345">
    <property type="term" value="F:purine nucleobase transmembrane transporter activity"/>
    <property type="evidence" value="ECO:0007669"/>
    <property type="project" value="UniProtKB-UniRule"/>
</dbReference>
<comment type="similarity">
    <text evidence="2 7">Belongs to the purine permeases (TC 2.A.7.14) family.</text>
</comment>
<evidence type="ECO:0000256" key="4">
    <source>
        <dbReference type="ARBA" id="ARBA00022692"/>
    </source>
</evidence>
<organism evidence="8 9">
    <name type="scientific">Cucumis sativus</name>
    <name type="common">Cucumber</name>
    <dbReference type="NCBI Taxonomy" id="3659"/>
    <lineage>
        <taxon>Eukaryota</taxon>
        <taxon>Viridiplantae</taxon>
        <taxon>Streptophyta</taxon>
        <taxon>Embryophyta</taxon>
        <taxon>Tracheophyta</taxon>
        <taxon>Spermatophyta</taxon>
        <taxon>Magnoliopsida</taxon>
        <taxon>eudicotyledons</taxon>
        <taxon>Gunneridae</taxon>
        <taxon>Pentapetalae</taxon>
        <taxon>rosids</taxon>
        <taxon>fabids</taxon>
        <taxon>Cucurbitales</taxon>
        <taxon>Cucurbitaceae</taxon>
        <taxon>Benincaseae</taxon>
        <taxon>Cucumis</taxon>
    </lineage>
</organism>
<reference evidence="8 9" key="3">
    <citation type="journal article" date="2010" name="BMC Genomics">
        <title>Transcriptome sequencing and comparative analysis of cucumber flowers with different sex types.</title>
        <authorList>
            <person name="Guo S."/>
            <person name="Zheng Y."/>
            <person name="Joung J.G."/>
            <person name="Liu S."/>
            <person name="Zhang Z."/>
            <person name="Crasta O.R."/>
            <person name="Sobral B.W."/>
            <person name="Xu Y."/>
            <person name="Huang S."/>
            <person name="Fei Z."/>
        </authorList>
    </citation>
    <scope>NUCLEOTIDE SEQUENCE [LARGE SCALE GENOMIC DNA]</scope>
    <source>
        <strain evidence="9">cv. 9930</strain>
    </source>
</reference>
<dbReference type="GO" id="GO:0015211">
    <property type="term" value="F:purine nucleoside transmembrane transporter activity"/>
    <property type="evidence" value="ECO:0007669"/>
    <property type="project" value="UniProtKB-UniRule"/>
</dbReference>
<evidence type="ECO:0000256" key="7">
    <source>
        <dbReference type="RuleBase" id="RU368015"/>
    </source>
</evidence>
<sequence>MDQQQQQTTPAMRRTLLVFNCFLLAVGTCGGPLLMRLYFLHGGNRVWLSTFLETGGCPIIFIPLLISYIHRRRRRAHSLNPSESTNSTEMIFMKSRLFLASGVIGIITGFVDFLYAYGVARIPVSTSALIRACQLAFTAGFAFWLVKQKFTAYSINSVVLVTAGGAILALHTSGDRRAGESNREYIEGFLTTVAASVVYGFILPLVELTYKKARQQITYTLVLEVQLIMSLFATLVCSIAMLINNDFQMIAMEAEAFGLGKAKYYVILVLSAIIWQGFFLGVIGVIFSSSSFFSGIIIAVLLPVTEILAVVTFNEKFQAEKTISLILNLWGFVSYFYGEIKHNKKKMKNLELQRRAETTTTQITNI</sequence>
<dbReference type="InterPro" id="IPR037185">
    <property type="entry name" value="EmrE-like"/>
</dbReference>
<dbReference type="GO" id="GO:0016020">
    <property type="term" value="C:membrane"/>
    <property type="evidence" value="ECO:0007669"/>
    <property type="project" value="UniProtKB-SubCell"/>
</dbReference>
<protein>
    <recommendedName>
        <fullName evidence="7">Probable purine permease</fullName>
    </recommendedName>
</protein>
<dbReference type="PANTHER" id="PTHR31376">
    <property type="entry name" value="OS09G0467300 PROTEIN-RELATED"/>
    <property type="match status" value="1"/>
</dbReference>
<feature type="transmembrane region" description="Helical" evidence="7">
    <location>
        <begin position="264"/>
        <end position="287"/>
    </location>
</feature>
<feature type="transmembrane region" description="Helical" evidence="7">
    <location>
        <begin position="46"/>
        <end position="69"/>
    </location>
</feature>
<dbReference type="KEGG" id="csv:101216183"/>